<evidence type="ECO:0000313" key="1">
    <source>
        <dbReference type="EMBL" id="MFC6790755.1"/>
    </source>
</evidence>
<name>A0ABW2BMD3_9HYPH</name>
<dbReference type="EMBL" id="JBHSWN010000001">
    <property type="protein sequence ID" value="MFC6790755.1"/>
    <property type="molecule type" value="Genomic_DNA"/>
</dbReference>
<reference evidence="2" key="1">
    <citation type="journal article" date="2019" name="Int. J. Syst. Evol. Microbiol.">
        <title>The Global Catalogue of Microorganisms (GCM) 10K type strain sequencing project: providing services to taxonomists for standard genome sequencing and annotation.</title>
        <authorList>
            <consortium name="The Broad Institute Genomics Platform"/>
            <consortium name="The Broad Institute Genome Sequencing Center for Infectious Disease"/>
            <person name="Wu L."/>
            <person name="Ma J."/>
        </authorList>
    </citation>
    <scope>NUCLEOTIDE SEQUENCE [LARGE SCALE GENOMIC DNA]</scope>
    <source>
        <strain evidence="2">CCUG 48316</strain>
    </source>
</reference>
<protein>
    <submittedName>
        <fullName evidence="1">Uncharacterized protein</fullName>
    </submittedName>
</protein>
<dbReference type="RefSeq" id="WP_378975749.1">
    <property type="nucleotide sequence ID" value="NZ_JBHSWN010000001.1"/>
</dbReference>
<evidence type="ECO:0000313" key="2">
    <source>
        <dbReference type="Proteomes" id="UP001596292"/>
    </source>
</evidence>
<sequence length="76" mass="8171">MTLPGPDRHALARQVDLLRSMGGSAPVRGYSADEQADARDRIAAVLERVSGRALYARIRLTDSPAKGAHRVSTLMA</sequence>
<accession>A0ABW2BMD3</accession>
<dbReference type="Proteomes" id="UP001596292">
    <property type="component" value="Unassembled WGS sequence"/>
</dbReference>
<proteinExistence type="predicted"/>
<comment type="caution">
    <text evidence="1">The sequence shown here is derived from an EMBL/GenBank/DDBJ whole genome shotgun (WGS) entry which is preliminary data.</text>
</comment>
<keyword evidence="2" id="KW-1185">Reference proteome</keyword>
<gene>
    <name evidence="1" type="ORF">ACFQE0_14725</name>
</gene>
<organism evidence="1 2">
    <name type="scientific">Methylobacterium komagatae</name>
    <dbReference type="NCBI Taxonomy" id="374425"/>
    <lineage>
        <taxon>Bacteria</taxon>
        <taxon>Pseudomonadati</taxon>
        <taxon>Pseudomonadota</taxon>
        <taxon>Alphaproteobacteria</taxon>
        <taxon>Hyphomicrobiales</taxon>
        <taxon>Methylobacteriaceae</taxon>
        <taxon>Methylobacterium</taxon>
    </lineage>
</organism>